<dbReference type="EMBL" id="CP051774">
    <property type="protein sequence ID" value="QJE99275.1"/>
    <property type="molecule type" value="Genomic_DNA"/>
</dbReference>
<protein>
    <submittedName>
        <fullName evidence="3">Aminodeoxychorismate synthase component I</fullName>
        <ecNumber evidence="3">2.6.1.85</ecNumber>
    </submittedName>
</protein>
<dbReference type="InterPro" id="IPR015890">
    <property type="entry name" value="Chorismate_C"/>
</dbReference>
<dbReference type="GO" id="GO:0000162">
    <property type="term" value="P:L-tryptophan biosynthetic process"/>
    <property type="evidence" value="ECO:0007669"/>
    <property type="project" value="TreeGrafter"/>
</dbReference>
<dbReference type="Gene3D" id="3.60.120.10">
    <property type="entry name" value="Anthranilate synthase"/>
    <property type="match status" value="1"/>
</dbReference>
<accession>A0A858RR81</accession>
<proteinExistence type="predicted"/>
<organism evidence="3 4">
    <name type="scientific">Luteolibacter luteus</name>
    <dbReference type="NCBI Taxonomy" id="2728835"/>
    <lineage>
        <taxon>Bacteria</taxon>
        <taxon>Pseudomonadati</taxon>
        <taxon>Verrucomicrobiota</taxon>
        <taxon>Verrucomicrobiia</taxon>
        <taxon>Verrucomicrobiales</taxon>
        <taxon>Verrucomicrobiaceae</taxon>
        <taxon>Luteolibacter</taxon>
    </lineage>
</organism>
<dbReference type="PANTHER" id="PTHR11236:SF50">
    <property type="entry name" value="AMINODEOXYCHORISMATE SYNTHASE COMPONENT 1"/>
    <property type="match status" value="1"/>
</dbReference>
<keyword evidence="3" id="KW-0032">Aminotransferase</keyword>
<gene>
    <name evidence="3" type="primary">pabB</name>
    <name evidence="3" type="ORF">HHL09_13700</name>
</gene>
<dbReference type="Proteomes" id="UP000501812">
    <property type="component" value="Chromosome"/>
</dbReference>
<dbReference type="EC" id="2.6.1.85" evidence="3"/>
<dbReference type="KEGG" id="luo:HHL09_13700"/>
<dbReference type="InterPro" id="IPR005801">
    <property type="entry name" value="ADC_synthase"/>
</dbReference>
<dbReference type="NCBIfam" id="TIGR00553">
    <property type="entry name" value="pabB"/>
    <property type="match status" value="1"/>
</dbReference>
<dbReference type="InterPro" id="IPR005802">
    <property type="entry name" value="ADC_synth_comp_1"/>
</dbReference>
<reference evidence="3 4" key="1">
    <citation type="submission" date="2020-04" db="EMBL/GenBank/DDBJ databases">
        <title>Luteolibacter sp. G-1-1-1 isolated from soil.</title>
        <authorList>
            <person name="Dahal R.H."/>
        </authorList>
    </citation>
    <scope>NUCLEOTIDE SEQUENCE [LARGE SCALE GENOMIC DNA]</scope>
    <source>
        <strain evidence="3 4">G-1-1-1</strain>
    </source>
</reference>
<dbReference type="GO" id="GO:0046820">
    <property type="term" value="F:4-amino-4-deoxychorismate synthase activity"/>
    <property type="evidence" value="ECO:0007669"/>
    <property type="project" value="UniProtKB-EC"/>
</dbReference>
<feature type="region of interest" description="Disordered" evidence="1">
    <location>
        <begin position="1"/>
        <end position="52"/>
    </location>
</feature>
<keyword evidence="3" id="KW-0808">Transferase</keyword>
<dbReference type="GO" id="GO:0009396">
    <property type="term" value="P:folic acid-containing compound biosynthetic process"/>
    <property type="evidence" value="ECO:0007669"/>
    <property type="project" value="InterPro"/>
</dbReference>
<name>A0A858RR81_9BACT</name>
<sequence>MLLAMSGKLGTRPEGRKTRGRSLRQTSHLENRPPPAMGAVVTGESGTRESHLSLDGMTPAEVAAALQHLPGLVFFDTSGNLPASYGAPVSIVAARPREILRGSIHSAADRGNLRAMLEKGAAGTAPDRGFPLGGLCGWVGYEGDFVFGDFPEMLVYDHRGGRWHQSGELAREMTRPAGTSAEIGEFRPLMPRETFLSGVRRIHEWIAAGDIYQVNLTQAFEAKVNGGDLFPLYETLRECSPAPLAAYLSLGGTEILSSSPETFLRMSGRGIETRPIKGTRPRFANPDEDRRSAYELQTSPKEIAELVMITDLLRNDLGQVCEFGSVQVAEMLQLETLGQVHHLVSTVTGTLCEDIDHADALAACFPGGSITGAPKKRAMEIIRELETEPRGVYCGAIGYLGYHGESQFNIAIRTLVREGERLSYHVGAGIVADSDPEKEYEETLHKAAGIRMAVERWRTASVRPELD</sequence>
<dbReference type="SUPFAM" id="SSF56322">
    <property type="entry name" value="ADC synthase"/>
    <property type="match status" value="1"/>
</dbReference>
<evidence type="ECO:0000313" key="3">
    <source>
        <dbReference type="EMBL" id="QJE99275.1"/>
    </source>
</evidence>
<dbReference type="AlphaFoldDB" id="A0A858RR81"/>
<dbReference type="PRINTS" id="PR00095">
    <property type="entry name" value="ANTSNTHASEI"/>
</dbReference>
<dbReference type="Pfam" id="PF00425">
    <property type="entry name" value="Chorismate_bind"/>
    <property type="match status" value="1"/>
</dbReference>
<dbReference type="InterPro" id="IPR019999">
    <property type="entry name" value="Anth_synth_I-like"/>
</dbReference>
<evidence type="ECO:0000256" key="1">
    <source>
        <dbReference type="SAM" id="MobiDB-lite"/>
    </source>
</evidence>
<feature type="domain" description="Chorismate-utilising enzyme C-terminal" evidence="2">
    <location>
        <begin position="192"/>
        <end position="446"/>
    </location>
</feature>
<evidence type="ECO:0000313" key="4">
    <source>
        <dbReference type="Proteomes" id="UP000501812"/>
    </source>
</evidence>
<evidence type="ECO:0000259" key="2">
    <source>
        <dbReference type="Pfam" id="PF00425"/>
    </source>
</evidence>
<dbReference type="PANTHER" id="PTHR11236">
    <property type="entry name" value="AMINOBENZOATE/ANTHRANILATE SYNTHASE"/>
    <property type="match status" value="1"/>
</dbReference>
<keyword evidence="4" id="KW-1185">Reference proteome</keyword>